<dbReference type="InterPro" id="IPR003838">
    <property type="entry name" value="ABC3_permease_C"/>
</dbReference>
<evidence type="ECO:0000256" key="6">
    <source>
        <dbReference type="ARBA" id="ARBA00038076"/>
    </source>
</evidence>
<dbReference type="RefSeq" id="WP_089921190.1">
    <property type="nucleotide sequence ID" value="NZ_FOBB01000014.1"/>
</dbReference>
<protein>
    <submittedName>
        <fullName evidence="10">FtsX-like permease family protein</fullName>
    </submittedName>
</protein>
<keyword evidence="2" id="KW-1003">Cell membrane</keyword>
<keyword evidence="5 7" id="KW-0472">Membrane</keyword>
<evidence type="ECO:0000256" key="7">
    <source>
        <dbReference type="SAM" id="Phobius"/>
    </source>
</evidence>
<feature type="transmembrane region" description="Helical" evidence="7">
    <location>
        <begin position="424"/>
        <end position="443"/>
    </location>
</feature>
<comment type="similarity">
    <text evidence="6">Belongs to the ABC-4 integral membrane protein family.</text>
</comment>
<dbReference type="AlphaFoldDB" id="A0A1H8K235"/>
<dbReference type="InterPro" id="IPR025857">
    <property type="entry name" value="MacB_PCD"/>
</dbReference>
<feature type="transmembrane region" description="Helical" evidence="7">
    <location>
        <begin position="704"/>
        <end position="732"/>
    </location>
</feature>
<evidence type="ECO:0000256" key="1">
    <source>
        <dbReference type="ARBA" id="ARBA00004651"/>
    </source>
</evidence>
<feature type="domain" description="ABC3 transporter permease C-terminal" evidence="8">
    <location>
        <begin position="671"/>
        <end position="784"/>
    </location>
</feature>
<dbReference type="InterPro" id="IPR050250">
    <property type="entry name" value="Macrolide_Exporter_MacB"/>
</dbReference>
<dbReference type="Pfam" id="PF12704">
    <property type="entry name" value="MacB_PCD"/>
    <property type="match status" value="2"/>
</dbReference>
<feature type="transmembrane region" description="Helical" evidence="7">
    <location>
        <begin position="374"/>
        <end position="398"/>
    </location>
</feature>
<dbReference type="Proteomes" id="UP000198984">
    <property type="component" value="Unassembled WGS sequence"/>
</dbReference>
<evidence type="ECO:0000256" key="5">
    <source>
        <dbReference type="ARBA" id="ARBA00023136"/>
    </source>
</evidence>
<keyword evidence="4 7" id="KW-1133">Transmembrane helix</keyword>
<keyword evidence="3 7" id="KW-0812">Transmembrane</keyword>
<reference evidence="10 11" key="1">
    <citation type="submission" date="2016-10" db="EMBL/GenBank/DDBJ databases">
        <authorList>
            <person name="de Groot N.N."/>
        </authorList>
    </citation>
    <scope>NUCLEOTIDE SEQUENCE [LARGE SCALE GENOMIC DNA]</scope>
    <source>
        <strain evidence="10 11">DSM 21039</strain>
    </source>
</reference>
<feature type="domain" description="MacB-like periplasmic core" evidence="9">
    <location>
        <begin position="461"/>
        <end position="635"/>
    </location>
</feature>
<dbReference type="GO" id="GO:0005886">
    <property type="term" value="C:plasma membrane"/>
    <property type="evidence" value="ECO:0007669"/>
    <property type="project" value="UniProtKB-SubCell"/>
</dbReference>
<comment type="subcellular location">
    <subcellularLocation>
        <location evidence="1">Cell membrane</location>
        <topology evidence="1">Multi-pass membrane protein</topology>
    </subcellularLocation>
</comment>
<dbReference type="Pfam" id="PF02687">
    <property type="entry name" value="FtsX"/>
    <property type="match status" value="2"/>
</dbReference>
<dbReference type="PANTHER" id="PTHR30572">
    <property type="entry name" value="MEMBRANE COMPONENT OF TRANSPORTER-RELATED"/>
    <property type="match status" value="1"/>
</dbReference>
<keyword evidence="11" id="KW-1185">Reference proteome</keyword>
<feature type="transmembrane region" description="Helical" evidence="7">
    <location>
        <begin position="281"/>
        <end position="303"/>
    </location>
</feature>
<gene>
    <name evidence="10" type="ORF">SAMN04488505_1142</name>
</gene>
<dbReference type="STRING" id="573321.SAMN04488505_1142"/>
<dbReference type="OrthoDB" id="5933722at2"/>
<evidence type="ECO:0000256" key="3">
    <source>
        <dbReference type="ARBA" id="ARBA00022692"/>
    </source>
</evidence>
<evidence type="ECO:0000256" key="4">
    <source>
        <dbReference type="ARBA" id="ARBA00022989"/>
    </source>
</evidence>
<feature type="domain" description="MacB-like periplasmic core" evidence="9">
    <location>
        <begin position="20"/>
        <end position="240"/>
    </location>
</feature>
<feature type="transmembrane region" description="Helical" evidence="7">
    <location>
        <begin position="668"/>
        <end position="692"/>
    </location>
</feature>
<evidence type="ECO:0000256" key="2">
    <source>
        <dbReference type="ARBA" id="ARBA00022475"/>
    </source>
</evidence>
<sequence>MVNIQLKTTWRNLLKNKSQSVINIAGLSVGIALSILIGLLIWDELSFDQYHQNHDRIAMVMTNQYVNGEIQTGGDEPMQMAPELRVKYGSYFKYVVTATDPAGHILSYGDNNLNKNGRYMEPQAPEMLTLHMLKGTRAGLQDPASILLSASVAKTFFGEADPIGKLMKIDNKLDVKVTGVYEDLPANTTFSNLGFISPWELYAQSEDLASKAGWGNRWFQTYVQIADNTDMQQVSAKIKNIGLQRMNSDAFQPQTFLHPMNRWHLYSRFRNGLPAGGRIQFVWFFGIIGGFVLLLACINFMNLATARSEKRAKEVGIRKAIGSGRGQLILQFLGESVLTAFICFLLSLLLVSLILPWFNGIADKKLSILWGQPIFWLLCLGFTLFTGVLAGSYPALYLSALKPVKVLKGPFKAGRFAAVPRKTLVVMQFSISVTLIICTIIVFKQILFAKDRPIGFNRNGLLTMRMITEETRKNYPAFRDALLESGVVTSVAQSQSSAMYAGVTNIGFSWRGKDPNMQDEIVTMAITPEFGKTINWQMADGRDFNKLFATDSAGFVLNQAAVKYMGFENPVGEMVNAFGRQYHVIGVVKDMVMQSMFDPVRPTIFYLDAFNRVKFINLRINPALSAGKAVAQIETIFKKYNPVTPFEYAFADDDFQAKFQDEERLGKLAAFFTILAVFISCLGLYGLAAFVAEQRTREIGVRKVMGATVFNVWCLLSKDFVMLITIALLIAIPAGYYFMHGWLQHYEYRAALSWWIFAGVGLGALVLILGTVSFQTIKAAIANPVKSLRTE</sequence>
<feature type="transmembrane region" description="Helical" evidence="7">
    <location>
        <begin position="752"/>
        <end position="774"/>
    </location>
</feature>
<evidence type="ECO:0000313" key="11">
    <source>
        <dbReference type="Proteomes" id="UP000198984"/>
    </source>
</evidence>
<evidence type="ECO:0000259" key="8">
    <source>
        <dbReference type="Pfam" id="PF02687"/>
    </source>
</evidence>
<feature type="domain" description="ABC3 transporter permease C-terminal" evidence="8">
    <location>
        <begin position="287"/>
        <end position="401"/>
    </location>
</feature>
<evidence type="ECO:0000313" key="10">
    <source>
        <dbReference type="EMBL" id="SEN87079.1"/>
    </source>
</evidence>
<organism evidence="10 11">
    <name type="scientific">Chitinophaga rupis</name>
    <dbReference type="NCBI Taxonomy" id="573321"/>
    <lineage>
        <taxon>Bacteria</taxon>
        <taxon>Pseudomonadati</taxon>
        <taxon>Bacteroidota</taxon>
        <taxon>Chitinophagia</taxon>
        <taxon>Chitinophagales</taxon>
        <taxon>Chitinophagaceae</taxon>
        <taxon>Chitinophaga</taxon>
    </lineage>
</organism>
<feature type="transmembrane region" description="Helical" evidence="7">
    <location>
        <begin position="21"/>
        <end position="42"/>
    </location>
</feature>
<proteinExistence type="inferred from homology"/>
<dbReference type="PANTHER" id="PTHR30572:SF4">
    <property type="entry name" value="ABC TRANSPORTER PERMEASE YTRF"/>
    <property type="match status" value="1"/>
</dbReference>
<accession>A0A1H8K235</accession>
<dbReference type="GO" id="GO:0022857">
    <property type="term" value="F:transmembrane transporter activity"/>
    <property type="evidence" value="ECO:0007669"/>
    <property type="project" value="TreeGrafter"/>
</dbReference>
<evidence type="ECO:0000259" key="9">
    <source>
        <dbReference type="Pfam" id="PF12704"/>
    </source>
</evidence>
<feature type="transmembrane region" description="Helical" evidence="7">
    <location>
        <begin position="328"/>
        <end position="354"/>
    </location>
</feature>
<name>A0A1H8K235_9BACT</name>
<dbReference type="EMBL" id="FOBB01000014">
    <property type="protein sequence ID" value="SEN87079.1"/>
    <property type="molecule type" value="Genomic_DNA"/>
</dbReference>